<evidence type="ECO:0000256" key="3">
    <source>
        <dbReference type="ARBA" id="ARBA00023163"/>
    </source>
</evidence>
<reference evidence="8" key="1">
    <citation type="submission" date="2018-08" db="EMBL/GenBank/DDBJ databases">
        <authorList>
            <person name="Grouzdev D.S."/>
            <person name="Krutkina M.S."/>
        </authorList>
    </citation>
    <scope>NUCLEOTIDE SEQUENCE [LARGE SCALE GENOMIC DNA]</scope>
    <source>
        <strain evidence="8">4-11</strain>
    </source>
</reference>
<feature type="domain" description="HTH iclR-type" evidence="5">
    <location>
        <begin position="24"/>
        <end position="84"/>
    </location>
</feature>
<evidence type="ECO:0000256" key="2">
    <source>
        <dbReference type="ARBA" id="ARBA00023125"/>
    </source>
</evidence>
<dbReference type="InterPro" id="IPR036388">
    <property type="entry name" value="WH-like_DNA-bd_sf"/>
</dbReference>
<reference evidence="7 8" key="2">
    <citation type="submission" date="2018-09" db="EMBL/GenBank/DDBJ databases">
        <title>Genome of Sphaerochaeta halotolerans strain 4-11.</title>
        <authorList>
            <person name="Nazina T.N."/>
            <person name="Sokolova D.S."/>
        </authorList>
    </citation>
    <scope>NUCLEOTIDE SEQUENCE [LARGE SCALE GENOMIC DNA]</scope>
    <source>
        <strain evidence="7 8">4-11</strain>
    </source>
</reference>
<dbReference type="InterPro" id="IPR014757">
    <property type="entry name" value="Tscrpt_reg_IclR_C"/>
</dbReference>
<dbReference type="GO" id="GO:0003700">
    <property type="term" value="F:DNA-binding transcription factor activity"/>
    <property type="evidence" value="ECO:0007669"/>
    <property type="project" value="TreeGrafter"/>
</dbReference>
<dbReference type="GO" id="GO:0045892">
    <property type="term" value="P:negative regulation of DNA-templated transcription"/>
    <property type="evidence" value="ECO:0007669"/>
    <property type="project" value="TreeGrafter"/>
</dbReference>
<dbReference type="Pfam" id="PF01614">
    <property type="entry name" value="IclR_C"/>
    <property type="match status" value="1"/>
</dbReference>
<dbReference type="InterPro" id="IPR050707">
    <property type="entry name" value="HTH_MetabolicPath_Reg"/>
</dbReference>
<evidence type="ECO:0000256" key="4">
    <source>
        <dbReference type="SAM" id="MobiDB-lite"/>
    </source>
</evidence>
<comment type="caution">
    <text evidence="7">The sequence shown here is derived from an EMBL/GenBank/DDBJ whole genome shotgun (WGS) entry which is preliminary data.</text>
</comment>
<keyword evidence="1" id="KW-0805">Transcription regulation</keyword>
<dbReference type="PROSITE" id="PS51078">
    <property type="entry name" value="ICLR_ED"/>
    <property type="match status" value="1"/>
</dbReference>
<dbReference type="PANTHER" id="PTHR30136">
    <property type="entry name" value="HELIX-TURN-HELIX TRANSCRIPTIONAL REGULATOR, ICLR FAMILY"/>
    <property type="match status" value="1"/>
</dbReference>
<accession>A0A372MJS0</accession>
<dbReference type="InterPro" id="IPR029016">
    <property type="entry name" value="GAF-like_dom_sf"/>
</dbReference>
<proteinExistence type="predicted"/>
<name>A0A372MJS0_9SPIR</name>
<organism evidence="7 8">
    <name type="scientific">Sphaerochaeta halotolerans</name>
    <dbReference type="NCBI Taxonomy" id="2293840"/>
    <lineage>
        <taxon>Bacteria</taxon>
        <taxon>Pseudomonadati</taxon>
        <taxon>Spirochaetota</taxon>
        <taxon>Spirochaetia</taxon>
        <taxon>Spirochaetales</taxon>
        <taxon>Sphaerochaetaceae</taxon>
        <taxon>Sphaerochaeta</taxon>
    </lineage>
</organism>
<dbReference type="PANTHER" id="PTHR30136:SF35">
    <property type="entry name" value="HTH-TYPE TRANSCRIPTIONAL REGULATOR RV1719"/>
    <property type="match status" value="1"/>
</dbReference>
<dbReference type="AlphaFoldDB" id="A0A372MJS0"/>
<dbReference type="PROSITE" id="PS51077">
    <property type="entry name" value="HTH_ICLR"/>
    <property type="match status" value="1"/>
</dbReference>
<dbReference type="Pfam" id="PF09339">
    <property type="entry name" value="HTH_IclR"/>
    <property type="match status" value="1"/>
</dbReference>
<dbReference type="Gene3D" id="3.30.450.40">
    <property type="match status" value="1"/>
</dbReference>
<protein>
    <submittedName>
        <fullName evidence="7">IclR family transcriptional regulator</fullName>
    </submittedName>
</protein>
<dbReference type="RefSeq" id="WP_117328850.1">
    <property type="nucleotide sequence ID" value="NZ_QUWK01000001.1"/>
</dbReference>
<feature type="region of interest" description="Disordered" evidence="4">
    <location>
        <begin position="1"/>
        <end position="22"/>
    </location>
</feature>
<keyword evidence="3" id="KW-0804">Transcription</keyword>
<dbReference type="SUPFAM" id="SSF46785">
    <property type="entry name" value="Winged helix' DNA-binding domain"/>
    <property type="match status" value="1"/>
</dbReference>
<dbReference type="Gene3D" id="1.10.10.10">
    <property type="entry name" value="Winged helix-like DNA-binding domain superfamily/Winged helix DNA-binding domain"/>
    <property type="match status" value="1"/>
</dbReference>
<evidence type="ECO:0000259" key="5">
    <source>
        <dbReference type="PROSITE" id="PS51077"/>
    </source>
</evidence>
<feature type="domain" description="IclR-ED" evidence="6">
    <location>
        <begin position="85"/>
        <end position="268"/>
    </location>
</feature>
<keyword evidence="2" id="KW-0238">DNA-binding</keyword>
<dbReference type="EMBL" id="QUWK01000001">
    <property type="protein sequence ID" value="RFU96032.1"/>
    <property type="molecule type" value="Genomic_DNA"/>
</dbReference>
<evidence type="ECO:0000313" key="8">
    <source>
        <dbReference type="Proteomes" id="UP000264002"/>
    </source>
</evidence>
<dbReference type="InterPro" id="IPR036390">
    <property type="entry name" value="WH_DNA-bd_sf"/>
</dbReference>
<evidence type="ECO:0000259" key="6">
    <source>
        <dbReference type="PROSITE" id="PS51078"/>
    </source>
</evidence>
<dbReference type="SMART" id="SM00346">
    <property type="entry name" value="HTH_ICLR"/>
    <property type="match status" value="1"/>
</dbReference>
<sequence>MQKPTLRVDVMGKKTNPAGEKQQTSGVIRTIVILETLSKHQSINLEQLSKETGLPKATLLRFLSTLVNLGYVYRDNTDLYSLTLKMFSVGSHGLEHIDLIHVANPVAQQLCDELGETVHMGVLEEDKAVYVLKKESSFTIRMHSRVGKAIPLYCTAIGKVLLSDMPQDTLDEYLSTVKMKPFTPNTITNSEVLKQELQQIREQGWASDNEEHEMGTLCIGSPIKDYSGKVVAAMSVSWPLFRFNPEEQERITKSILEACTSLSHLLGWEGTE</sequence>
<evidence type="ECO:0000256" key="1">
    <source>
        <dbReference type="ARBA" id="ARBA00023015"/>
    </source>
</evidence>
<dbReference type="GO" id="GO:0003677">
    <property type="term" value="F:DNA binding"/>
    <property type="evidence" value="ECO:0007669"/>
    <property type="project" value="UniProtKB-KW"/>
</dbReference>
<dbReference type="InterPro" id="IPR005471">
    <property type="entry name" value="Tscrpt_reg_IclR_N"/>
</dbReference>
<evidence type="ECO:0000313" key="7">
    <source>
        <dbReference type="EMBL" id="RFU96032.1"/>
    </source>
</evidence>
<dbReference type="Proteomes" id="UP000264002">
    <property type="component" value="Unassembled WGS sequence"/>
</dbReference>
<dbReference type="SUPFAM" id="SSF55781">
    <property type="entry name" value="GAF domain-like"/>
    <property type="match status" value="1"/>
</dbReference>
<gene>
    <name evidence="7" type="ORF">DYP60_00125</name>
</gene>
<keyword evidence="8" id="KW-1185">Reference proteome</keyword>